<evidence type="ECO:0000256" key="4">
    <source>
        <dbReference type="ARBA" id="ARBA00022857"/>
    </source>
</evidence>
<dbReference type="EMBL" id="JFYO01000004">
    <property type="protein sequence ID" value="EZP28360.1"/>
    <property type="molecule type" value="Genomic_DNA"/>
</dbReference>
<keyword evidence="11" id="KW-1185">Reference proteome</keyword>
<dbReference type="GO" id="GO:0016491">
    <property type="term" value="F:oxidoreductase activity"/>
    <property type="evidence" value="ECO:0007669"/>
    <property type="project" value="UniProtKB-UniRule"/>
</dbReference>
<dbReference type="InterPro" id="IPR026021">
    <property type="entry name" value="YdjA-like"/>
</dbReference>
<keyword evidence="5 7" id="KW-0560">Oxidoreductase</keyword>
<reference evidence="10 11" key="1">
    <citation type="submission" date="2014-03" db="EMBL/GenBank/DDBJ databases">
        <title>Draft Genome Sequences of 13 Willow Endophytes.</title>
        <authorList>
            <person name="Gan H.Y."/>
            <person name="Gan H.M."/>
            <person name="Savka M.A."/>
            <person name="Hudson A.O."/>
        </authorList>
    </citation>
    <scope>NUCLEOTIDE SEQUENCE [LARGE SCALE GENOMIC DNA]</scope>
    <source>
        <strain evidence="10 11">RIT293</strain>
    </source>
</reference>
<comment type="similarity">
    <text evidence="1 7">Belongs to the nitroreductase family.</text>
</comment>
<keyword evidence="4 7" id="KW-0521">NADP</keyword>
<proteinExistence type="inferred from homology"/>
<dbReference type="PATRIC" id="fig|273677.3.peg.1321"/>
<comment type="cofactor">
    <cofactor evidence="8">
        <name>FMN</name>
        <dbReference type="ChEBI" id="CHEBI:58210"/>
    </cofactor>
    <text evidence="8">Binds 1 FMN per subunit.</text>
</comment>
<dbReference type="Pfam" id="PF00881">
    <property type="entry name" value="Nitroreductase"/>
    <property type="match status" value="1"/>
</dbReference>
<feature type="binding site" description="in other chain" evidence="8">
    <location>
        <begin position="132"/>
        <end position="134"/>
    </location>
    <ligand>
        <name>FMN</name>
        <dbReference type="ChEBI" id="CHEBI:58210"/>
        <note>ligand shared between dimeric partners</note>
    </ligand>
</feature>
<evidence type="ECO:0000313" key="10">
    <source>
        <dbReference type="EMBL" id="EZP28360.1"/>
    </source>
</evidence>
<keyword evidence="3 7" id="KW-0288">FMN</keyword>
<evidence type="ECO:0000256" key="2">
    <source>
        <dbReference type="ARBA" id="ARBA00022630"/>
    </source>
</evidence>
<dbReference type="PANTHER" id="PTHR43821:SF1">
    <property type="entry name" value="NAD(P)H NITROREDUCTASE YDJA-RELATED"/>
    <property type="match status" value="1"/>
</dbReference>
<organism evidence="10 11">
    <name type="scientific">Microbacterium oleivorans</name>
    <dbReference type="NCBI Taxonomy" id="273677"/>
    <lineage>
        <taxon>Bacteria</taxon>
        <taxon>Bacillati</taxon>
        <taxon>Actinomycetota</taxon>
        <taxon>Actinomycetes</taxon>
        <taxon>Micrococcales</taxon>
        <taxon>Microbacteriaceae</taxon>
        <taxon>Microbacterium</taxon>
    </lineage>
</organism>
<protein>
    <recommendedName>
        <fullName evidence="7">Putative NAD(P)H nitroreductase</fullName>
        <ecNumber evidence="7">1.-.-.-</ecNumber>
    </recommendedName>
</protein>
<feature type="binding site" description="in other chain" evidence="8">
    <location>
        <begin position="15"/>
        <end position="17"/>
    </location>
    <ligand>
        <name>FMN</name>
        <dbReference type="ChEBI" id="CHEBI:58210"/>
        <note>ligand shared between dimeric partners</note>
    </ligand>
</feature>
<feature type="domain" description="Nitroreductase" evidence="9">
    <location>
        <begin position="14"/>
        <end position="162"/>
    </location>
</feature>
<dbReference type="SUPFAM" id="SSF55469">
    <property type="entry name" value="FMN-dependent nitroreductase-like"/>
    <property type="match status" value="1"/>
</dbReference>
<name>A0A031FXK1_9MICO</name>
<feature type="binding site" evidence="8">
    <location>
        <position position="44"/>
    </location>
    <ligand>
        <name>FMN</name>
        <dbReference type="ChEBI" id="CHEBI:58210"/>
        <note>ligand shared between dimeric partners</note>
    </ligand>
</feature>
<evidence type="ECO:0000256" key="7">
    <source>
        <dbReference type="PIRNR" id="PIRNR000232"/>
    </source>
</evidence>
<comment type="caution">
    <text evidence="10">The sequence shown here is derived from an EMBL/GenBank/DDBJ whole genome shotgun (WGS) entry which is preliminary data.</text>
</comment>
<evidence type="ECO:0000256" key="6">
    <source>
        <dbReference type="ARBA" id="ARBA00023027"/>
    </source>
</evidence>
<dbReference type="Gene3D" id="3.40.109.10">
    <property type="entry name" value="NADH Oxidase"/>
    <property type="match status" value="1"/>
</dbReference>
<dbReference type="PANTHER" id="PTHR43821">
    <property type="entry name" value="NAD(P)H NITROREDUCTASE YDJA-RELATED"/>
    <property type="match status" value="1"/>
</dbReference>
<keyword evidence="2 7" id="KW-0285">Flavoprotein</keyword>
<accession>A0A031FXK1</accession>
<dbReference type="PIRSF" id="PIRSF000232">
    <property type="entry name" value="YdjA"/>
    <property type="match status" value="1"/>
</dbReference>
<dbReference type="InterPro" id="IPR000415">
    <property type="entry name" value="Nitroreductase-like"/>
</dbReference>
<evidence type="ECO:0000313" key="11">
    <source>
        <dbReference type="Proteomes" id="UP000024001"/>
    </source>
</evidence>
<evidence type="ECO:0000256" key="5">
    <source>
        <dbReference type="ARBA" id="ARBA00023002"/>
    </source>
</evidence>
<dbReference type="Proteomes" id="UP000024001">
    <property type="component" value="Unassembled WGS sequence"/>
</dbReference>
<dbReference type="EC" id="1.-.-.-" evidence="7"/>
<evidence type="ECO:0000256" key="1">
    <source>
        <dbReference type="ARBA" id="ARBA00007118"/>
    </source>
</evidence>
<dbReference type="InterPro" id="IPR029479">
    <property type="entry name" value="Nitroreductase"/>
</dbReference>
<evidence type="ECO:0000259" key="9">
    <source>
        <dbReference type="Pfam" id="PF00881"/>
    </source>
</evidence>
<sequence length="196" mass="20884">MTMFSDPVLQAMAMRRSLAKVGPGAPSDEELGELLAAVTPVADHKALRPWRLLTLRGDDRARLGTALDAAAGVEREPGDANAKPFRADLLIAVVASPKNHPAVPVWEQHATAAGAAHLLELALWRAGWGVMWRTGLAVNSPAVRRLHGLADSELLMGWLYVGSVDADLRARIDEAPRKVLGPEPFLGALPAEDSSA</sequence>
<dbReference type="RefSeq" id="WP_036310606.1">
    <property type="nucleotide sequence ID" value="NZ_JFYO01000004.1"/>
</dbReference>
<gene>
    <name evidence="10" type="ORF">BW34_01340</name>
</gene>
<evidence type="ECO:0000256" key="8">
    <source>
        <dbReference type="PIRSR" id="PIRSR000232-1"/>
    </source>
</evidence>
<dbReference type="OrthoDB" id="3268470at2"/>
<dbReference type="InterPro" id="IPR052530">
    <property type="entry name" value="NAD(P)H_nitroreductase"/>
</dbReference>
<keyword evidence="6 7" id="KW-0520">NAD</keyword>
<evidence type="ECO:0000256" key="3">
    <source>
        <dbReference type="ARBA" id="ARBA00022643"/>
    </source>
</evidence>
<dbReference type="eggNOG" id="COG0778">
    <property type="taxonomic scope" value="Bacteria"/>
</dbReference>
<dbReference type="AlphaFoldDB" id="A0A031FXK1"/>